<dbReference type="PANTHER" id="PTHR12510">
    <property type="entry name" value="TROPONIN C-AKIN-1 PROTEIN"/>
    <property type="match status" value="1"/>
</dbReference>
<sequence length="131" mass="15187">MSKTTVAVYGTLLSGLHNHQLFEIHPEEVKFLGRGLADFYAIMYSAGGFPILSFIEPEYRPVVELYEVGEQTLKLLDQLEGYPGWYDRQERNFICHTGEKVRAFIYFQNDTRDLEIVPEGNWRKFKAGGNY</sequence>
<evidence type="ECO:0000259" key="2">
    <source>
        <dbReference type="Pfam" id="PF06094"/>
    </source>
</evidence>
<proteinExistence type="inferred from homology"/>
<dbReference type="InterPro" id="IPR039126">
    <property type="entry name" value="GGACT"/>
</dbReference>
<dbReference type="Gene3D" id="3.10.490.10">
    <property type="entry name" value="Gamma-glutamyl cyclotransferase-like"/>
    <property type="match status" value="1"/>
</dbReference>
<keyword evidence="4" id="KW-1185">Reference proteome</keyword>
<organism evidence="3 4">
    <name type="scientific">Pseudomonas phage NV1</name>
    <dbReference type="NCBI Taxonomy" id="2079543"/>
    <lineage>
        <taxon>Viruses</taxon>
        <taxon>Duplodnaviria</taxon>
        <taxon>Heunggongvirae</taxon>
        <taxon>Uroviricota</taxon>
        <taxon>Caudoviricetes</taxon>
        <taxon>Vicosavirus</taxon>
        <taxon>Vicosavirus NV1</taxon>
    </lineage>
</organism>
<dbReference type="Proteomes" id="UP000240328">
    <property type="component" value="Segment"/>
</dbReference>
<feature type="domain" description="Gamma-glutamylcyclotransferase AIG2-like" evidence="2">
    <location>
        <begin position="6"/>
        <end position="124"/>
    </location>
</feature>
<dbReference type="Pfam" id="PF06094">
    <property type="entry name" value="GGACT"/>
    <property type="match status" value="1"/>
</dbReference>
<evidence type="ECO:0000313" key="3">
    <source>
        <dbReference type="EMBL" id="AUX83651.1"/>
    </source>
</evidence>
<comment type="similarity">
    <text evidence="1">Belongs to the gamma-glutamylcyclotransferase family.</text>
</comment>
<protein>
    <recommendedName>
        <fullName evidence="2">Gamma-glutamylcyclotransferase AIG2-like domain-containing protein</fullName>
    </recommendedName>
</protein>
<dbReference type="OrthoDB" id="12208at10239"/>
<evidence type="ECO:0000313" key="4">
    <source>
        <dbReference type="Proteomes" id="UP000240328"/>
    </source>
</evidence>
<evidence type="ECO:0000256" key="1">
    <source>
        <dbReference type="ARBA" id="ARBA00008861"/>
    </source>
</evidence>
<dbReference type="GO" id="GO:0061929">
    <property type="term" value="F:gamma-glutamylaminecyclotransferase activity"/>
    <property type="evidence" value="ECO:0007669"/>
    <property type="project" value="InterPro"/>
</dbReference>
<dbReference type="CDD" id="cd06661">
    <property type="entry name" value="GGCT_like"/>
    <property type="match status" value="1"/>
</dbReference>
<name>A0A2L0HPQ2_9CAUD</name>
<dbReference type="EMBL" id="MG845684">
    <property type="protein sequence ID" value="AUX83651.1"/>
    <property type="molecule type" value="Genomic_DNA"/>
</dbReference>
<dbReference type="InterPro" id="IPR036568">
    <property type="entry name" value="GGCT-like_sf"/>
</dbReference>
<accession>A0A2L0HPQ2</accession>
<reference evidence="3 4" key="1">
    <citation type="submission" date="2018-01" db="EMBL/GenBank/DDBJ databases">
        <title>Genome of Pseudomonas phage NV1, a LUZ24-like virus of Pseudomonas tolaasii.</title>
        <authorList>
            <person name="Storey N.H."/>
        </authorList>
    </citation>
    <scope>NUCLEOTIDE SEQUENCE [LARGE SCALE GENOMIC DNA]</scope>
</reference>
<dbReference type="SUPFAM" id="SSF110857">
    <property type="entry name" value="Gamma-glutamyl cyclotransferase-like"/>
    <property type="match status" value="1"/>
</dbReference>
<gene>
    <name evidence="3" type="ORF">NV1_p22</name>
</gene>
<dbReference type="InterPro" id="IPR013024">
    <property type="entry name" value="GGCT-like"/>
</dbReference>
<dbReference type="PANTHER" id="PTHR12510:SF4">
    <property type="entry name" value="GAMMA-GLUTAMYLAMINECYCLOTRANSFERASE"/>
    <property type="match status" value="1"/>
</dbReference>
<dbReference type="InterPro" id="IPR009288">
    <property type="entry name" value="AIG2-like_dom"/>
</dbReference>